<dbReference type="AlphaFoldDB" id="V5C886"/>
<dbReference type="EMBL" id="AYLO01000040">
    <property type="protein sequence ID" value="ESS72943.1"/>
    <property type="molecule type" value="Genomic_DNA"/>
</dbReference>
<evidence type="ECO:0000313" key="2">
    <source>
        <dbReference type="Proteomes" id="UP000017842"/>
    </source>
</evidence>
<dbReference type="InterPro" id="IPR011989">
    <property type="entry name" value="ARM-like"/>
</dbReference>
<gene>
    <name evidence="1" type="ORF">MGMO_41c00090</name>
</gene>
<sequence>MYTKFPLLTRTCLLRHLLGLIIVGLAGAGMAAPAEKPMAELVISTNKGSELQLEVRQIPMAEVLKAITAKTQVPIHFSVLPDGLVTATCVGSTLKQVLECLLERRADLVVRYPHIPDKSESKGQLAEAWVLGSRQDGTACSLTGNTLPEQSQQVSDTTAKPNPSDTLLKMAKSNNAAGRAEAIGALLAAGTKDDPKIQEMLEDAVHDEDANVRAQALSTLTHWSNDTESISVALSEAIHDGSADVRLMAVDGITDDVDLLQQAVNDSDEVVRTTAITKLESLMKQAAQ</sequence>
<dbReference type="InterPro" id="IPR016024">
    <property type="entry name" value="ARM-type_fold"/>
</dbReference>
<name>V5C886_9GAMM</name>
<evidence type="ECO:0008006" key="3">
    <source>
        <dbReference type="Google" id="ProtNLM"/>
    </source>
</evidence>
<accession>V5C886</accession>
<dbReference type="OrthoDB" id="5569166at2"/>
<comment type="caution">
    <text evidence="1">The sequence shown here is derived from an EMBL/GenBank/DDBJ whole genome shotgun (WGS) entry which is preliminary data.</text>
</comment>
<protein>
    <recommendedName>
        <fullName evidence="3">HEAT repeat domain-containing protein</fullName>
    </recommendedName>
</protein>
<proteinExistence type="predicted"/>
<reference evidence="1 2" key="1">
    <citation type="journal article" date="2013" name="Genome Announc.">
        <title>Draft Genome Sequence of the Methanotrophic Gammaproteobacterium Methyloglobulus morosus DSM 22980 Strain KoM1.</title>
        <authorList>
            <person name="Poehlein A."/>
            <person name="Deutzmann J.S."/>
            <person name="Daniel R."/>
            <person name="Simeonova D.D."/>
        </authorList>
    </citation>
    <scope>NUCLEOTIDE SEQUENCE [LARGE SCALE GENOMIC DNA]</scope>
    <source>
        <strain evidence="1 2">KoM1</strain>
    </source>
</reference>
<dbReference type="Proteomes" id="UP000017842">
    <property type="component" value="Unassembled WGS sequence"/>
</dbReference>
<evidence type="ECO:0000313" key="1">
    <source>
        <dbReference type="EMBL" id="ESS72943.1"/>
    </source>
</evidence>
<dbReference type="Gene3D" id="1.25.10.10">
    <property type="entry name" value="Leucine-rich Repeat Variant"/>
    <property type="match status" value="1"/>
</dbReference>
<dbReference type="SUPFAM" id="SSF48371">
    <property type="entry name" value="ARM repeat"/>
    <property type="match status" value="1"/>
</dbReference>
<dbReference type="Pfam" id="PF13646">
    <property type="entry name" value="HEAT_2"/>
    <property type="match status" value="1"/>
</dbReference>
<keyword evidence="2" id="KW-1185">Reference proteome</keyword>
<dbReference type="eggNOG" id="COG1413">
    <property type="taxonomic scope" value="Bacteria"/>
</dbReference>
<organism evidence="1 2">
    <name type="scientific">Methyloglobulus morosus KoM1</name>
    <dbReference type="NCBI Taxonomy" id="1116472"/>
    <lineage>
        <taxon>Bacteria</taxon>
        <taxon>Pseudomonadati</taxon>
        <taxon>Pseudomonadota</taxon>
        <taxon>Gammaproteobacteria</taxon>
        <taxon>Methylococcales</taxon>
        <taxon>Methylococcaceae</taxon>
        <taxon>Methyloglobulus</taxon>
    </lineage>
</organism>
<dbReference type="STRING" id="1116472.MGMO_41c00090"/>